<dbReference type="GO" id="GO:0000981">
    <property type="term" value="F:DNA-binding transcription factor activity, RNA polymerase II-specific"/>
    <property type="evidence" value="ECO:0007669"/>
    <property type="project" value="TreeGrafter"/>
</dbReference>
<feature type="compositionally biased region" description="Low complexity" evidence="4">
    <location>
        <begin position="720"/>
        <end position="739"/>
    </location>
</feature>
<feature type="region of interest" description="Disordered" evidence="4">
    <location>
        <begin position="172"/>
        <end position="208"/>
    </location>
</feature>
<feature type="compositionally biased region" description="Low complexity" evidence="4">
    <location>
        <begin position="477"/>
        <end position="491"/>
    </location>
</feature>
<dbReference type="SMART" id="SM00398">
    <property type="entry name" value="HMG"/>
    <property type="match status" value="1"/>
</dbReference>
<dbReference type="PANTHER" id="PTHR45789">
    <property type="entry name" value="FI18025P1"/>
    <property type="match status" value="1"/>
</dbReference>
<accession>A0AAD6UIZ4</accession>
<evidence type="ECO:0000313" key="6">
    <source>
        <dbReference type="EMBL" id="KAJ7104345.1"/>
    </source>
</evidence>
<dbReference type="InterPro" id="IPR009071">
    <property type="entry name" value="HMG_box_dom"/>
</dbReference>
<feature type="compositionally biased region" description="Pro residues" evidence="4">
    <location>
        <begin position="265"/>
        <end position="277"/>
    </location>
</feature>
<reference evidence="6" key="1">
    <citation type="submission" date="2023-03" db="EMBL/GenBank/DDBJ databases">
        <title>Massive genome expansion in bonnet fungi (Mycena s.s.) driven by repeated elements and novel gene families across ecological guilds.</title>
        <authorList>
            <consortium name="Lawrence Berkeley National Laboratory"/>
            <person name="Harder C.B."/>
            <person name="Miyauchi S."/>
            <person name="Viragh M."/>
            <person name="Kuo A."/>
            <person name="Thoen E."/>
            <person name="Andreopoulos B."/>
            <person name="Lu D."/>
            <person name="Skrede I."/>
            <person name="Drula E."/>
            <person name="Henrissat B."/>
            <person name="Morin E."/>
            <person name="Kohler A."/>
            <person name="Barry K."/>
            <person name="LaButti K."/>
            <person name="Morin E."/>
            <person name="Salamov A."/>
            <person name="Lipzen A."/>
            <person name="Mereny Z."/>
            <person name="Hegedus B."/>
            <person name="Baldrian P."/>
            <person name="Stursova M."/>
            <person name="Weitz H."/>
            <person name="Taylor A."/>
            <person name="Grigoriev I.V."/>
            <person name="Nagy L.G."/>
            <person name="Martin F."/>
            <person name="Kauserud H."/>
        </authorList>
    </citation>
    <scope>NUCLEOTIDE SEQUENCE</scope>
    <source>
        <strain evidence="6">CBHHK173m</strain>
    </source>
</reference>
<organism evidence="6 7">
    <name type="scientific">Mycena belliarum</name>
    <dbReference type="NCBI Taxonomy" id="1033014"/>
    <lineage>
        <taxon>Eukaryota</taxon>
        <taxon>Fungi</taxon>
        <taxon>Dikarya</taxon>
        <taxon>Basidiomycota</taxon>
        <taxon>Agaricomycotina</taxon>
        <taxon>Agaricomycetes</taxon>
        <taxon>Agaricomycetidae</taxon>
        <taxon>Agaricales</taxon>
        <taxon>Marasmiineae</taxon>
        <taxon>Mycenaceae</taxon>
        <taxon>Mycena</taxon>
    </lineage>
</organism>
<evidence type="ECO:0000256" key="2">
    <source>
        <dbReference type="ARBA" id="ARBA00023242"/>
    </source>
</evidence>
<feature type="compositionally biased region" description="Basic and acidic residues" evidence="4">
    <location>
        <begin position="805"/>
        <end position="821"/>
    </location>
</feature>
<dbReference type="CDD" id="cd01389">
    <property type="entry name" value="HMG-box_ROX1-like"/>
    <property type="match status" value="1"/>
</dbReference>
<dbReference type="GO" id="GO:0005634">
    <property type="term" value="C:nucleus"/>
    <property type="evidence" value="ECO:0007669"/>
    <property type="project" value="UniProtKB-UniRule"/>
</dbReference>
<feature type="region of interest" description="Disordered" evidence="4">
    <location>
        <begin position="717"/>
        <end position="841"/>
    </location>
</feature>
<keyword evidence="2 3" id="KW-0539">Nucleus</keyword>
<dbReference type="Gene3D" id="1.10.30.10">
    <property type="entry name" value="High mobility group box domain"/>
    <property type="match status" value="1"/>
</dbReference>
<keyword evidence="1 3" id="KW-0238">DNA-binding</keyword>
<dbReference type="PROSITE" id="PS50118">
    <property type="entry name" value="HMG_BOX_2"/>
    <property type="match status" value="1"/>
</dbReference>
<dbReference type="EMBL" id="JARJCN010000001">
    <property type="protein sequence ID" value="KAJ7104345.1"/>
    <property type="molecule type" value="Genomic_DNA"/>
</dbReference>
<evidence type="ECO:0000256" key="3">
    <source>
        <dbReference type="PROSITE-ProRule" id="PRU00267"/>
    </source>
</evidence>
<feature type="domain" description="HMG box" evidence="5">
    <location>
        <begin position="293"/>
        <end position="362"/>
    </location>
</feature>
<feature type="compositionally biased region" description="Polar residues" evidence="4">
    <location>
        <begin position="762"/>
        <end position="778"/>
    </location>
</feature>
<feature type="region of interest" description="Disordered" evidence="4">
    <location>
        <begin position="361"/>
        <end position="409"/>
    </location>
</feature>
<evidence type="ECO:0000256" key="4">
    <source>
        <dbReference type="SAM" id="MobiDB-lite"/>
    </source>
</evidence>
<evidence type="ECO:0000256" key="1">
    <source>
        <dbReference type="ARBA" id="ARBA00023125"/>
    </source>
</evidence>
<protein>
    <recommendedName>
        <fullName evidence="5">HMG box domain-containing protein</fullName>
    </recommendedName>
</protein>
<feature type="DNA-binding region" description="HMG box" evidence="3">
    <location>
        <begin position="293"/>
        <end position="362"/>
    </location>
</feature>
<proteinExistence type="predicted"/>
<name>A0AAD6UIZ4_9AGAR</name>
<evidence type="ECO:0000259" key="5">
    <source>
        <dbReference type="PROSITE" id="PS50118"/>
    </source>
</evidence>
<feature type="compositionally biased region" description="Polar residues" evidence="4">
    <location>
        <begin position="832"/>
        <end position="841"/>
    </location>
</feature>
<feature type="region of interest" description="Disordered" evidence="4">
    <location>
        <begin position="476"/>
        <end position="503"/>
    </location>
</feature>
<dbReference type="SUPFAM" id="SSF47095">
    <property type="entry name" value="HMG-box"/>
    <property type="match status" value="1"/>
</dbReference>
<feature type="compositionally biased region" description="Basic residues" evidence="4">
    <location>
        <begin position="278"/>
        <end position="289"/>
    </location>
</feature>
<dbReference type="GO" id="GO:0000978">
    <property type="term" value="F:RNA polymerase II cis-regulatory region sequence-specific DNA binding"/>
    <property type="evidence" value="ECO:0007669"/>
    <property type="project" value="TreeGrafter"/>
</dbReference>
<comment type="caution">
    <text evidence="6">The sequence shown here is derived from an EMBL/GenBank/DDBJ whole genome shotgun (WGS) entry which is preliminary data.</text>
</comment>
<dbReference type="PANTHER" id="PTHR45789:SF2">
    <property type="entry name" value="FI18025P1"/>
    <property type="match status" value="1"/>
</dbReference>
<dbReference type="Pfam" id="PF00505">
    <property type="entry name" value="HMG_box"/>
    <property type="match status" value="1"/>
</dbReference>
<dbReference type="InterPro" id="IPR036910">
    <property type="entry name" value="HMG_box_dom_sf"/>
</dbReference>
<feature type="compositionally biased region" description="Low complexity" evidence="4">
    <location>
        <begin position="254"/>
        <end position="264"/>
    </location>
</feature>
<dbReference type="Proteomes" id="UP001222325">
    <property type="component" value="Unassembled WGS sequence"/>
</dbReference>
<dbReference type="InterPro" id="IPR051356">
    <property type="entry name" value="SOX/SOX-like_TF"/>
</dbReference>
<feature type="compositionally biased region" description="Low complexity" evidence="4">
    <location>
        <begin position="189"/>
        <end position="202"/>
    </location>
</feature>
<gene>
    <name evidence="6" type="ORF">B0H15DRAFT_809596</name>
</gene>
<sequence length="856" mass="93228">MRTSELCLTETAPSIVRTRRHHCEGSRTPLRPCKEQRASFCRVSTQDLEAPGPRCTRVHTVTKERPHLDLTAINEHPNPVHQARGPVCIWGPAALPARRRGSPALLCLLGAGRGTRGDVGLRGWVGYPVRPNVSRRNGRQGVASGIRGPACGHLRMESDIRANNGPRYPIVRSFGIPSPPPTNPRRTRMPAVRLSSRRGSAVGRRRSSLAGLSLARAGTYGYVPPTSPHAPVTFAPNVTPVSYSAPSPTPSPYGSPSLTTDLPLPLFPPSATPAPPPTRRRVPPGKRRSQGYVPRPPNAFMLFRADFVRQKHVPGSIETNHGSLSKIIGNCWRALPLPEKHIWETKAKHAKAEHKLKYPDYKFRPVHNKKGAASSASTSDAPPPPSQPPSRSTSGSTIKGQLSPQEDERRCEEVAALLLQGKKGEELAWAVRDLDLRRQAELASQSSPSPGPIPFHHNSKFPHPLNLDPMYYPHASPPSSSLATSVSAGSPYSLPMPLPQEGRDETWRHRRSSSVPLPNDYSYTFPPFMYGEGNGLGITLPSLGFSTASNYSLPPPPPSSGEDSLAGLPPSISGPGRMSYSWMNNGSTFSYPRPSFSFGAGSGVRGSFSFGGAWGGSNNNPIGRRASSAQAFFSASSFPNYSTEHHQPQQQEELPDADTSLFEAGFLHSFGTSASSSSSPTSDAVSPFDAAQQMLHAPQPVHAVSPLGVEFAEQHDGEFAEQQHQSQQTYEQEQEQQAYEQEHMQTYPTDDPYSSDPAYGSHHSTPSASSYVEENTATPPYADDAASGEEQQQHQPAEQAQAQEQPREDYPPFEFPTDHHLNFPTELRPTSIDMSASSPPYDMQMSNYDSYANEFV</sequence>
<evidence type="ECO:0000313" key="7">
    <source>
        <dbReference type="Proteomes" id="UP001222325"/>
    </source>
</evidence>
<feature type="compositionally biased region" description="Low complexity" evidence="4">
    <location>
        <begin position="789"/>
        <end position="804"/>
    </location>
</feature>
<feature type="region of interest" description="Disordered" evidence="4">
    <location>
        <begin position="242"/>
        <end position="295"/>
    </location>
</feature>
<keyword evidence="7" id="KW-1185">Reference proteome</keyword>
<dbReference type="AlphaFoldDB" id="A0AAD6UIZ4"/>